<organism evidence="1 2">
    <name type="scientific">Thiopseudomonas alkaliphila</name>
    <dbReference type="NCBI Taxonomy" id="1697053"/>
    <lineage>
        <taxon>Bacteria</taxon>
        <taxon>Pseudomonadati</taxon>
        <taxon>Pseudomonadota</taxon>
        <taxon>Gammaproteobacteria</taxon>
        <taxon>Pseudomonadales</taxon>
        <taxon>Pseudomonadaceae</taxon>
        <taxon>Thiopseudomonas</taxon>
    </lineage>
</organism>
<evidence type="ECO:0000313" key="2">
    <source>
        <dbReference type="Proteomes" id="UP000063953"/>
    </source>
</evidence>
<sequence>MPLSKHDIYYGHKKRHVIKAQKSNDGLVFWPVPGGYIFETKQGVRNWSEVATRNLHYFPCKIVRPL</sequence>
<accession>A0A0K1XGZ2</accession>
<gene>
    <name evidence="1" type="ORF">AKN88_11305</name>
</gene>
<reference evidence="1 2" key="1">
    <citation type="journal article" date="2015" name="Genome Announc.">
        <title>Genome Sequences of Oblitimonas alkaliphila gen. nov. sp. nov. (Proposed), a Novel Bacterium of the Pseudomonadaceae Family.</title>
        <authorList>
            <person name="Lauer A.C."/>
            <person name="Nicholson A.C."/>
            <person name="Humrighouse B.W."/>
            <person name="Emery B."/>
            <person name="Drobish A."/>
            <person name="Juieng P."/>
            <person name="Loparev V."/>
            <person name="McQuiston J.R."/>
        </authorList>
    </citation>
    <scope>NUCLEOTIDE SEQUENCE [LARGE SCALE GENOMIC DNA]</scope>
    <source>
        <strain evidence="1 2">E5571</strain>
    </source>
</reference>
<name>A0A0K1XGZ2_9GAMM</name>
<dbReference type="Proteomes" id="UP000063953">
    <property type="component" value="Chromosome"/>
</dbReference>
<protein>
    <submittedName>
        <fullName evidence="1">Uncharacterized protein</fullName>
    </submittedName>
</protein>
<dbReference type="KEGG" id="pbb:AKN87_01695"/>
<proteinExistence type="predicted"/>
<evidence type="ECO:0000313" key="1">
    <source>
        <dbReference type="EMBL" id="AKX60448.1"/>
    </source>
</evidence>
<dbReference type="EMBL" id="CP012365">
    <property type="protein sequence ID" value="AKX60448.1"/>
    <property type="molecule type" value="Genomic_DNA"/>
</dbReference>
<dbReference type="AlphaFoldDB" id="A0A0K1XGZ2"/>
<keyword evidence="2" id="KW-1185">Reference proteome</keyword>